<evidence type="ECO:0000313" key="1">
    <source>
        <dbReference type="EMBL" id="KAF9792143.1"/>
    </source>
</evidence>
<feature type="non-terminal residue" evidence="1">
    <location>
        <position position="221"/>
    </location>
</feature>
<sequence>YVTSLPHFLFFRDLHNRRFPSSLNPPAPSTVTKPSTAQRLEPRLATTAAERVTFPRIVQESQKLKLATSVPKKVTFRVIAHKLTPPHREETVGTAETVAKNATSAGKSVTLLATAAATATAEIPVPVSTTAVPVRNLVTLAVVSDTFLATADRVPNATTVPVLVTSVGSALSPRSVLATPVARKGISLVTVPTRARRRHNVPYSPSSALFVPYLSSMISCA</sequence>
<dbReference type="EMBL" id="WIUZ02000001">
    <property type="protein sequence ID" value="KAF9792143.1"/>
    <property type="molecule type" value="Genomic_DNA"/>
</dbReference>
<name>A0A9P6HPZ9_9AGAM</name>
<accession>A0A9P6HPZ9</accession>
<reference evidence="1" key="2">
    <citation type="submission" date="2020-11" db="EMBL/GenBank/DDBJ databases">
        <authorList>
            <consortium name="DOE Joint Genome Institute"/>
            <person name="Kuo A."/>
            <person name="Miyauchi S."/>
            <person name="Kiss E."/>
            <person name="Drula E."/>
            <person name="Kohler A."/>
            <person name="Sanchez-Garcia M."/>
            <person name="Andreopoulos B."/>
            <person name="Barry K.W."/>
            <person name="Bonito G."/>
            <person name="Buee M."/>
            <person name="Carver A."/>
            <person name="Chen C."/>
            <person name="Cichocki N."/>
            <person name="Clum A."/>
            <person name="Culley D."/>
            <person name="Crous P.W."/>
            <person name="Fauchery L."/>
            <person name="Girlanda M."/>
            <person name="Hayes R."/>
            <person name="Keri Z."/>
            <person name="Labutti K."/>
            <person name="Lipzen A."/>
            <person name="Lombard V."/>
            <person name="Magnuson J."/>
            <person name="Maillard F."/>
            <person name="Morin E."/>
            <person name="Murat C."/>
            <person name="Nolan M."/>
            <person name="Ohm R."/>
            <person name="Pangilinan J."/>
            <person name="Pereira M."/>
            <person name="Perotto S."/>
            <person name="Peter M."/>
            <person name="Riley R."/>
            <person name="Sitrit Y."/>
            <person name="Stielow B."/>
            <person name="Szollosi G."/>
            <person name="Zifcakova L."/>
            <person name="Stursova M."/>
            <person name="Spatafora J.W."/>
            <person name="Tedersoo L."/>
            <person name="Vaario L.-M."/>
            <person name="Yamada A."/>
            <person name="Yan M."/>
            <person name="Wang P."/>
            <person name="Xu J."/>
            <person name="Bruns T."/>
            <person name="Baldrian P."/>
            <person name="Vilgalys R."/>
            <person name="Henrissat B."/>
            <person name="Grigoriev I.V."/>
            <person name="Hibbett D."/>
            <person name="Nagy L.G."/>
            <person name="Martin F.M."/>
        </authorList>
    </citation>
    <scope>NUCLEOTIDE SEQUENCE</scope>
    <source>
        <strain evidence="1">UH-Tt-Lm1</strain>
    </source>
</reference>
<proteinExistence type="predicted"/>
<organism evidence="1 2">
    <name type="scientific">Thelephora terrestris</name>
    <dbReference type="NCBI Taxonomy" id="56493"/>
    <lineage>
        <taxon>Eukaryota</taxon>
        <taxon>Fungi</taxon>
        <taxon>Dikarya</taxon>
        <taxon>Basidiomycota</taxon>
        <taxon>Agaricomycotina</taxon>
        <taxon>Agaricomycetes</taxon>
        <taxon>Thelephorales</taxon>
        <taxon>Thelephoraceae</taxon>
        <taxon>Thelephora</taxon>
    </lineage>
</organism>
<evidence type="ECO:0000313" key="2">
    <source>
        <dbReference type="Proteomes" id="UP000736335"/>
    </source>
</evidence>
<gene>
    <name evidence="1" type="ORF">BJ322DRAFT_16315</name>
</gene>
<reference evidence="1" key="1">
    <citation type="journal article" date="2020" name="Nat. Commun.">
        <title>Large-scale genome sequencing of mycorrhizal fungi provides insights into the early evolution of symbiotic traits.</title>
        <authorList>
            <person name="Miyauchi S."/>
            <person name="Kiss E."/>
            <person name="Kuo A."/>
            <person name="Drula E."/>
            <person name="Kohler A."/>
            <person name="Sanchez-Garcia M."/>
            <person name="Morin E."/>
            <person name="Andreopoulos B."/>
            <person name="Barry K.W."/>
            <person name="Bonito G."/>
            <person name="Buee M."/>
            <person name="Carver A."/>
            <person name="Chen C."/>
            <person name="Cichocki N."/>
            <person name="Clum A."/>
            <person name="Culley D."/>
            <person name="Crous P.W."/>
            <person name="Fauchery L."/>
            <person name="Girlanda M."/>
            <person name="Hayes R.D."/>
            <person name="Keri Z."/>
            <person name="LaButti K."/>
            <person name="Lipzen A."/>
            <person name="Lombard V."/>
            <person name="Magnuson J."/>
            <person name="Maillard F."/>
            <person name="Murat C."/>
            <person name="Nolan M."/>
            <person name="Ohm R.A."/>
            <person name="Pangilinan J."/>
            <person name="Pereira M.F."/>
            <person name="Perotto S."/>
            <person name="Peter M."/>
            <person name="Pfister S."/>
            <person name="Riley R."/>
            <person name="Sitrit Y."/>
            <person name="Stielow J.B."/>
            <person name="Szollosi G."/>
            <person name="Zifcakova L."/>
            <person name="Stursova M."/>
            <person name="Spatafora J.W."/>
            <person name="Tedersoo L."/>
            <person name="Vaario L.M."/>
            <person name="Yamada A."/>
            <person name="Yan M."/>
            <person name="Wang P."/>
            <person name="Xu J."/>
            <person name="Bruns T."/>
            <person name="Baldrian P."/>
            <person name="Vilgalys R."/>
            <person name="Dunand C."/>
            <person name="Henrissat B."/>
            <person name="Grigoriev I.V."/>
            <person name="Hibbett D."/>
            <person name="Nagy L.G."/>
            <person name="Martin F.M."/>
        </authorList>
    </citation>
    <scope>NUCLEOTIDE SEQUENCE</scope>
    <source>
        <strain evidence="1">UH-Tt-Lm1</strain>
    </source>
</reference>
<comment type="caution">
    <text evidence="1">The sequence shown here is derived from an EMBL/GenBank/DDBJ whole genome shotgun (WGS) entry which is preliminary data.</text>
</comment>
<keyword evidence="2" id="KW-1185">Reference proteome</keyword>
<dbReference type="AlphaFoldDB" id="A0A9P6HPZ9"/>
<protein>
    <submittedName>
        <fullName evidence="1">Uncharacterized protein</fullName>
    </submittedName>
</protein>
<dbReference type="Proteomes" id="UP000736335">
    <property type="component" value="Unassembled WGS sequence"/>
</dbReference>